<dbReference type="AlphaFoldDB" id="A0A1I1TUQ2"/>
<feature type="signal peptide" evidence="1">
    <location>
        <begin position="1"/>
        <end position="23"/>
    </location>
</feature>
<dbReference type="STRING" id="1123010.SAMN02745724_04922"/>
<proteinExistence type="predicted"/>
<evidence type="ECO:0000259" key="2">
    <source>
        <dbReference type="Pfam" id="PF22741"/>
    </source>
</evidence>
<keyword evidence="4" id="KW-1185">Reference proteome</keyword>
<feature type="chain" id="PRO_5011526508" evidence="1">
    <location>
        <begin position="24"/>
        <end position="174"/>
    </location>
</feature>
<feature type="domain" description="DSP-PTPase phosphatase fused to NAD+ Kinase" evidence="2">
    <location>
        <begin position="34"/>
        <end position="147"/>
    </location>
</feature>
<name>A0A1I1TUQ2_9GAMM</name>
<dbReference type="Proteomes" id="UP000198862">
    <property type="component" value="Unassembled WGS sequence"/>
</dbReference>
<protein>
    <submittedName>
        <fullName evidence="3">TIGR01244 family protein</fullName>
    </submittedName>
</protein>
<evidence type="ECO:0000313" key="4">
    <source>
        <dbReference type="Proteomes" id="UP000198862"/>
    </source>
</evidence>
<dbReference type="Pfam" id="PF22741">
    <property type="entry name" value="PTP-NADK"/>
    <property type="match status" value="1"/>
</dbReference>
<gene>
    <name evidence="3" type="ORF">SAMN02745724_04922</name>
</gene>
<dbReference type="Gene3D" id="3.90.190.10">
    <property type="entry name" value="Protein tyrosine phosphatase superfamily"/>
    <property type="match status" value="1"/>
</dbReference>
<keyword evidence="1" id="KW-0732">Signal</keyword>
<organism evidence="3 4">
    <name type="scientific">Pseudoalteromonas denitrificans DSM 6059</name>
    <dbReference type="NCBI Taxonomy" id="1123010"/>
    <lineage>
        <taxon>Bacteria</taxon>
        <taxon>Pseudomonadati</taxon>
        <taxon>Pseudomonadota</taxon>
        <taxon>Gammaproteobacteria</taxon>
        <taxon>Alteromonadales</taxon>
        <taxon>Pseudoalteromonadaceae</taxon>
        <taxon>Pseudoalteromonas</taxon>
    </lineage>
</organism>
<dbReference type="OrthoDB" id="270335at2"/>
<dbReference type="EMBL" id="FOLO01000071">
    <property type="protein sequence ID" value="SFD59280.1"/>
    <property type="molecule type" value="Genomic_DNA"/>
</dbReference>
<dbReference type="CDD" id="cd14503">
    <property type="entry name" value="PTP-bact"/>
    <property type="match status" value="1"/>
</dbReference>
<sequence length="174" mass="19327">MTLFLKHKAMLILMFFLTFNAFAQTNDLSHLLSAKNTQKLTERFIVGGQPSLKDLSVLSENGVTTIINLRAQNEFIEFDEQAKTKALGMTYISIPIAGAVDLTTENVTKFSKIINQNNNKTFVHCASGNRVGAMFALDAYLNKRNTLDEAISIGKKAGLTRLETKVRAIIDKNK</sequence>
<reference evidence="3 4" key="1">
    <citation type="submission" date="2016-10" db="EMBL/GenBank/DDBJ databases">
        <authorList>
            <person name="de Groot N.N."/>
        </authorList>
    </citation>
    <scope>NUCLEOTIDE SEQUENCE [LARGE SCALE GENOMIC DNA]</scope>
    <source>
        <strain evidence="3 4">DSM 6059</strain>
    </source>
</reference>
<dbReference type="SUPFAM" id="SSF52799">
    <property type="entry name" value="(Phosphotyrosine protein) phosphatases II"/>
    <property type="match status" value="1"/>
</dbReference>
<dbReference type="InterPro" id="IPR055214">
    <property type="entry name" value="PTP-NADK"/>
</dbReference>
<evidence type="ECO:0000256" key="1">
    <source>
        <dbReference type="SAM" id="SignalP"/>
    </source>
</evidence>
<accession>A0A1I1TUQ2</accession>
<evidence type="ECO:0000313" key="3">
    <source>
        <dbReference type="EMBL" id="SFD59280.1"/>
    </source>
</evidence>
<dbReference type="RefSeq" id="WP_091991067.1">
    <property type="nucleotide sequence ID" value="NZ_FOLO01000071.1"/>
</dbReference>
<dbReference type="InterPro" id="IPR029021">
    <property type="entry name" value="Prot-tyrosine_phosphatase-like"/>
</dbReference>